<comment type="subcellular location">
    <subcellularLocation>
        <location evidence="1">Membrane</location>
    </subcellularLocation>
</comment>
<feature type="domain" description="Glycine zipper 2TM" evidence="3">
    <location>
        <begin position="110"/>
        <end position="150"/>
    </location>
</feature>
<dbReference type="Pfam" id="PF05433">
    <property type="entry name" value="Rick_17kDa_Anti"/>
    <property type="match status" value="1"/>
</dbReference>
<dbReference type="PANTHER" id="PTHR35603:SF2">
    <property type="entry name" value="OUTER MEMBRANE LIPOPROTEIN"/>
    <property type="match status" value="1"/>
</dbReference>
<evidence type="ECO:0000313" key="4">
    <source>
        <dbReference type="EMBL" id="AJD48790.1"/>
    </source>
</evidence>
<evidence type="ECO:0000259" key="3">
    <source>
        <dbReference type="Pfam" id="PF05433"/>
    </source>
</evidence>
<dbReference type="KEGG" id="apac:S7S_11890"/>
<dbReference type="InterPro" id="IPR051407">
    <property type="entry name" value="Bact_OM_lipoprot/Surf_antigen"/>
</dbReference>
<keyword evidence="2" id="KW-0472">Membrane</keyword>
<evidence type="ECO:0000256" key="2">
    <source>
        <dbReference type="ARBA" id="ARBA00023136"/>
    </source>
</evidence>
<keyword evidence="5" id="KW-1185">Reference proteome</keyword>
<dbReference type="Proteomes" id="UP000006764">
    <property type="component" value="Chromosome"/>
</dbReference>
<name>A0A0B4XPV0_9GAMM</name>
<evidence type="ECO:0000313" key="5">
    <source>
        <dbReference type="Proteomes" id="UP000006764"/>
    </source>
</evidence>
<dbReference type="EMBL" id="CP004387">
    <property type="protein sequence ID" value="AJD48790.1"/>
    <property type="molecule type" value="Genomic_DNA"/>
</dbReference>
<accession>A0A0B4XPV0</accession>
<proteinExistence type="predicted"/>
<organism evidence="4 5">
    <name type="scientific">Isoalcanivorax pacificus W11-5</name>
    <dbReference type="NCBI Taxonomy" id="391936"/>
    <lineage>
        <taxon>Bacteria</taxon>
        <taxon>Pseudomonadati</taxon>
        <taxon>Pseudomonadota</taxon>
        <taxon>Gammaproteobacteria</taxon>
        <taxon>Oceanospirillales</taxon>
        <taxon>Alcanivoracaceae</taxon>
        <taxon>Isoalcanivorax</taxon>
    </lineage>
</organism>
<dbReference type="GO" id="GO:0019867">
    <property type="term" value="C:outer membrane"/>
    <property type="evidence" value="ECO:0007669"/>
    <property type="project" value="InterPro"/>
</dbReference>
<evidence type="ECO:0000256" key="1">
    <source>
        <dbReference type="ARBA" id="ARBA00004370"/>
    </source>
</evidence>
<dbReference type="PANTHER" id="PTHR35603">
    <property type="match status" value="1"/>
</dbReference>
<dbReference type="InterPro" id="IPR008816">
    <property type="entry name" value="Gly_zipper_2TM_dom"/>
</dbReference>
<dbReference type="OrthoDB" id="9132795at2"/>
<dbReference type="AlphaFoldDB" id="A0A0B4XPV0"/>
<dbReference type="HOGENOM" id="CLU_094245_2_1_6"/>
<dbReference type="STRING" id="391936.S7S_11890"/>
<protein>
    <recommendedName>
        <fullName evidence="3">Glycine zipper 2TM domain-containing protein</fullName>
    </recommendedName>
</protein>
<dbReference type="NCBIfam" id="NF008437">
    <property type="entry name" value="PRK11280.1"/>
    <property type="match status" value="1"/>
</dbReference>
<reference evidence="4 5" key="1">
    <citation type="journal article" date="2012" name="J. Bacteriol.">
        <title>Genome sequence of an alkane-degrading bacterium, Alcanivorax pacificus type strain W11-5, isolated from deep sea sediment.</title>
        <authorList>
            <person name="Lai Q."/>
            <person name="Shao Z."/>
        </authorList>
    </citation>
    <scope>NUCLEOTIDE SEQUENCE [LARGE SCALE GENOMIC DNA]</scope>
    <source>
        <strain evidence="4 5">W11-5</strain>
    </source>
</reference>
<gene>
    <name evidence="4" type="ORF">S7S_11890</name>
</gene>
<dbReference type="RefSeq" id="WP_008736844.1">
    <property type="nucleotide sequence ID" value="NZ_CP004387.1"/>
</dbReference>
<sequence length="213" mass="22216">MDNRIALPALAVAGLLGVAGLGYGAYQAGVSRVQIQTDTATTEPPTAPAVATAPAPVVPRPVVTTPAPRPQVAQVTHVEPIITTWQEPRQVCEAVTVQRQAPVRDERRVAGTLLGAAIGGVVGHQFGGGSGKDAATVAGAIAGGYAGNRVQASRQQANTYTTTEQQCHTVMEPKSRTDGYQVTYRLGNDTGTLHMDERPGDTLPVRNGVVRAY</sequence>